<dbReference type="InterPro" id="IPR017927">
    <property type="entry name" value="FAD-bd_FR_type"/>
</dbReference>
<dbReference type="AlphaFoldDB" id="A0A0C2EAE3"/>
<dbReference type="PRINTS" id="PR00371">
    <property type="entry name" value="FPNCR"/>
</dbReference>
<dbReference type="PRINTS" id="PR00410">
    <property type="entry name" value="PHEHYDRXLASE"/>
</dbReference>
<dbReference type="InterPro" id="IPR017938">
    <property type="entry name" value="Riboflavin_synthase-like_b-brl"/>
</dbReference>
<dbReference type="InterPro" id="IPR050415">
    <property type="entry name" value="MRET"/>
</dbReference>
<dbReference type="Gene3D" id="3.10.20.30">
    <property type="match status" value="1"/>
</dbReference>
<dbReference type="InterPro" id="IPR008333">
    <property type="entry name" value="Cbr1-like_FAD-bd_dom"/>
</dbReference>
<dbReference type="Pfam" id="PF00970">
    <property type="entry name" value="FAD_binding_6"/>
    <property type="match status" value="1"/>
</dbReference>
<dbReference type="Gene3D" id="3.40.50.80">
    <property type="entry name" value="Nucleotide-binding domain of ferredoxin-NADP reductase (FNR) module"/>
    <property type="match status" value="1"/>
</dbReference>
<dbReference type="GO" id="GO:0051536">
    <property type="term" value="F:iron-sulfur cluster binding"/>
    <property type="evidence" value="ECO:0007669"/>
    <property type="project" value="UniProtKB-KW"/>
</dbReference>
<dbReference type="InterPro" id="IPR036010">
    <property type="entry name" value="2Fe-2S_ferredoxin-like_sf"/>
</dbReference>
<evidence type="ECO:0000259" key="4">
    <source>
        <dbReference type="PROSITE" id="PS51384"/>
    </source>
</evidence>
<organism evidence="5 6">
    <name type="scientific">Pseudomonas batumici</name>
    <dbReference type="NCBI Taxonomy" id="226910"/>
    <lineage>
        <taxon>Bacteria</taxon>
        <taxon>Pseudomonadati</taxon>
        <taxon>Pseudomonadota</taxon>
        <taxon>Gammaproteobacteria</taxon>
        <taxon>Pseudomonadales</taxon>
        <taxon>Pseudomonadaceae</taxon>
        <taxon>Pseudomonas</taxon>
    </lineage>
</organism>
<dbReference type="STRING" id="226910.UCMB321_3299"/>
<keyword evidence="1" id="KW-0408">Iron</keyword>
<evidence type="ECO:0000256" key="1">
    <source>
        <dbReference type="ARBA" id="ARBA00023014"/>
    </source>
</evidence>
<dbReference type="EMBL" id="JXDG01000042">
    <property type="protein sequence ID" value="KIH82844.1"/>
    <property type="molecule type" value="Genomic_DNA"/>
</dbReference>
<dbReference type="Pfam" id="PF00111">
    <property type="entry name" value="Fer2"/>
    <property type="match status" value="1"/>
</dbReference>
<sequence>MTDQVVRLVLLPVSARRLHYREGQYISIELANGELRSYSPATAMAADGAIELHVRLHPQGKFSTLLRERSSVLSSLKVYGPYGDCVWQTPTSPDAPILFLATGTGIAPIKALVQAALSSGCTNPVWLYWGARHVEELYESAAFEALESRHPNFHFRMSASASDRDHGEPRYVQDWAARQHPDLADALVYACGLPAMVDAAQALLTQNNGLRAERFFADAFVSATAPAATPRPPADTLSVNATFDTQQPQQVTRNRLQLEPGTSLLHGLRAAGVLKGVCGGRQSCGTCRVSLTPHWFNQIPPPARSEQRLLQALPEAGQLDRLACQIIIEPALDGLHFSIPALAV</sequence>
<dbReference type="Pfam" id="PF00175">
    <property type="entry name" value="NAD_binding_1"/>
    <property type="match status" value="1"/>
</dbReference>
<evidence type="ECO:0000313" key="5">
    <source>
        <dbReference type="EMBL" id="KIH82844.1"/>
    </source>
</evidence>
<keyword evidence="1" id="KW-0411">Iron-sulfur</keyword>
<accession>A0A0C2EAE3</accession>
<keyword evidence="6" id="KW-1185">Reference proteome</keyword>
<dbReference type="SUPFAM" id="SSF63380">
    <property type="entry name" value="Riboflavin synthase domain-like"/>
    <property type="match status" value="1"/>
</dbReference>
<feature type="domain" description="FAD-binding FR-type" evidence="4">
    <location>
        <begin position="1"/>
        <end position="88"/>
    </location>
</feature>
<dbReference type="GO" id="GO:0016491">
    <property type="term" value="F:oxidoreductase activity"/>
    <property type="evidence" value="ECO:0007669"/>
    <property type="project" value="InterPro"/>
</dbReference>
<reference evidence="5 6" key="1">
    <citation type="submission" date="2015-01" db="EMBL/GenBank/DDBJ databases">
        <title>Complete genome of Pseudomonas batumici UCM B-321 producer of the batumin antibiotic with strong antistaphilococcal and potential anticancer activity.</title>
        <authorList>
            <person name="Klochko V.V."/>
            <person name="Zelena L.B."/>
            <person name="Elena K.A."/>
            <person name="Reva O.N."/>
        </authorList>
    </citation>
    <scope>NUCLEOTIDE SEQUENCE [LARGE SCALE GENOMIC DNA]</scope>
    <source>
        <strain evidence="5 6">UCM B-321</strain>
    </source>
</reference>
<keyword evidence="1" id="KW-0479">Metal-binding</keyword>
<name>A0A0C2EAE3_9PSED</name>
<proteinExistence type="predicted"/>
<evidence type="ECO:0000313" key="6">
    <source>
        <dbReference type="Proteomes" id="UP000031535"/>
    </source>
</evidence>
<dbReference type="SUPFAM" id="SSF54292">
    <property type="entry name" value="2Fe-2S ferredoxin-like"/>
    <property type="match status" value="1"/>
</dbReference>
<dbReference type="PANTHER" id="PTHR47354">
    <property type="entry name" value="NADH OXIDOREDUCTASE HCR"/>
    <property type="match status" value="1"/>
</dbReference>
<dbReference type="Proteomes" id="UP000031535">
    <property type="component" value="Unassembled WGS sequence"/>
</dbReference>
<dbReference type="PANTHER" id="PTHR47354:SF5">
    <property type="entry name" value="PROTEIN RFBI"/>
    <property type="match status" value="1"/>
</dbReference>
<dbReference type="PATRIC" id="fig|226910.6.peg.3288"/>
<comment type="caution">
    <text evidence="5">The sequence shown here is derived from an EMBL/GenBank/DDBJ whole genome shotgun (WGS) entry which is preliminary data.</text>
</comment>
<gene>
    <name evidence="5" type="ORF">UCMB321_3299</name>
</gene>
<dbReference type="InterPro" id="IPR012675">
    <property type="entry name" value="Beta-grasp_dom_sf"/>
</dbReference>
<evidence type="ECO:0000259" key="3">
    <source>
        <dbReference type="PROSITE" id="PS51085"/>
    </source>
</evidence>
<feature type="domain" description="2Fe-2S ferredoxin-type" evidence="3">
    <location>
        <begin position="239"/>
        <end position="343"/>
    </location>
</feature>
<dbReference type="InterPro" id="IPR039261">
    <property type="entry name" value="FNR_nucleotide-bd"/>
</dbReference>
<dbReference type="PROSITE" id="PS51085">
    <property type="entry name" value="2FE2S_FER_2"/>
    <property type="match status" value="1"/>
</dbReference>
<dbReference type="InterPro" id="IPR001041">
    <property type="entry name" value="2Fe-2S_ferredoxin-type"/>
</dbReference>
<evidence type="ECO:0000256" key="2">
    <source>
        <dbReference type="ARBA" id="ARBA00034078"/>
    </source>
</evidence>
<dbReference type="InterPro" id="IPR001433">
    <property type="entry name" value="OxRdtase_FAD/NAD-bd"/>
</dbReference>
<dbReference type="SUPFAM" id="SSF52343">
    <property type="entry name" value="Ferredoxin reductase-like, C-terminal NADP-linked domain"/>
    <property type="match status" value="1"/>
</dbReference>
<dbReference type="PROSITE" id="PS51384">
    <property type="entry name" value="FAD_FR"/>
    <property type="match status" value="1"/>
</dbReference>
<dbReference type="CDD" id="cd00207">
    <property type="entry name" value="fer2"/>
    <property type="match status" value="1"/>
</dbReference>
<comment type="cofactor">
    <cofactor evidence="2">
        <name>[2Fe-2S] cluster</name>
        <dbReference type="ChEBI" id="CHEBI:190135"/>
    </cofactor>
</comment>
<dbReference type="Gene3D" id="2.40.30.10">
    <property type="entry name" value="Translation factors"/>
    <property type="match status" value="1"/>
</dbReference>
<dbReference type="InterPro" id="IPR001709">
    <property type="entry name" value="Flavoprot_Pyr_Nucl_cyt_Rdtase"/>
</dbReference>
<protein>
    <submittedName>
        <fullName evidence="5">2-polyprenylphenol hydroxylase</fullName>
    </submittedName>
</protein>